<evidence type="ECO:0000256" key="10">
    <source>
        <dbReference type="PIRSR" id="PIRSR610347-2"/>
    </source>
</evidence>
<dbReference type="GO" id="GO:0005634">
    <property type="term" value="C:nucleus"/>
    <property type="evidence" value="ECO:0007669"/>
    <property type="project" value="UniProtKB-SubCell"/>
</dbReference>
<keyword evidence="7" id="KW-0234">DNA repair</keyword>
<dbReference type="eggNOG" id="KOG2031">
    <property type="taxonomic scope" value="Eukaryota"/>
</dbReference>
<organism evidence="11 12">
    <name type="scientific">Cyanidioschyzon merolae (strain NIES-3377 / 10D)</name>
    <name type="common">Unicellular red alga</name>
    <dbReference type="NCBI Taxonomy" id="280699"/>
    <lineage>
        <taxon>Eukaryota</taxon>
        <taxon>Rhodophyta</taxon>
        <taxon>Bangiophyceae</taxon>
        <taxon>Cyanidiales</taxon>
        <taxon>Cyanidiaceae</taxon>
        <taxon>Cyanidioschyzon</taxon>
    </lineage>
</organism>
<dbReference type="Proteomes" id="UP000007014">
    <property type="component" value="Chromosome 20"/>
</dbReference>
<dbReference type="RefSeq" id="XP_005539436.1">
    <property type="nucleotide sequence ID" value="XM_005539379.1"/>
</dbReference>
<keyword evidence="8" id="KW-0539">Nucleus</keyword>
<evidence type="ECO:0000313" key="12">
    <source>
        <dbReference type="Proteomes" id="UP000007014"/>
    </source>
</evidence>
<keyword evidence="4" id="KW-0227">DNA damage</keyword>
<gene>
    <name evidence="11" type="ORF">CYME_CMT469C</name>
</gene>
<reference evidence="11 12" key="2">
    <citation type="journal article" date="2007" name="BMC Biol.">
        <title>A 100%-complete sequence reveals unusually simple genomic features in the hot-spring red alga Cyanidioschyzon merolae.</title>
        <authorList>
            <person name="Nozaki H."/>
            <person name="Takano H."/>
            <person name="Misumi O."/>
            <person name="Terasawa K."/>
            <person name="Matsuzaki M."/>
            <person name="Maruyama S."/>
            <person name="Nishida K."/>
            <person name="Yagisawa F."/>
            <person name="Yoshida Y."/>
            <person name="Fujiwara T."/>
            <person name="Takio S."/>
            <person name="Tamura K."/>
            <person name="Chung S.J."/>
            <person name="Nakamura S."/>
            <person name="Kuroiwa H."/>
            <person name="Tanaka K."/>
            <person name="Sato N."/>
            <person name="Kuroiwa T."/>
        </authorList>
    </citation>
    <scope>NUCLEOTIDE SEQUENCE [LARGE SCALE GENOMIC DNA]</scope>
    <source>
        <strain evidence="11 12">10D</strain>
    </source>
</reference>
<dbReference type="InterPro" id="IPR010347">
    <property type="entry name" value="Tdp1"/>
</dbReference>
<dbReference type="STRING" id="280699.M1V7U9"/>
<dbReference type="GO" id="GO:0004527">
    <property type="term" value="F:exonuclease activity"/>
    <property type="evidence" value="ECO:0007669"/>
    <property type="project" value="UniProtKB-KW"/>
</dbReference>
<keyword evidence="5" id="KW-0378">Hydrolase</keyword>
<evidence type="ECO:0000256" key="4">
    <source>
        <dbReference type="ARBA" id="ARBA00022763"/>
    </source>
</evidence>
<feature type="active site" description="Nucleophile" evidence="9">
    <location>
        <position position="210"/>
    </location>
</feature>
<dbReference type="PANTHER" id="PTHR12415">
    <property type="entry name" value="TYROSYL-DNA PHOSPHODIESTERASE 1"/>
    <property type="match status" value="1"/>
</dbReference>
<dbReference type="AlphaFoldDB" id="M1V7U9"/>
<dbReference type="Gene3D" id="3.30.870.10">
    <property type="entry name" value="Endonuclease Chain A"/>
    <property type="match status" value="2"/>
</dbReference>
<sequence>MRKDGVGDARQEHALKRQRLLGTRASEREIVESDVQLGNSCLGFYLNQMDVVDDGRNGAHAPYVVSLAELFQDGRLLRGCSSGTCPVSRSGPSSDGAAPRRVSREPFPGITDALLANFVADYDASFFFDQCPSLYQTTGQLVLITGDAPSRIAALRGWVRDHLHALAERTRVLGVSGLFSGRAPSACEQGPDSLSARVDGAGGGGGGVHHSKFMILRLRDDRVRLVIHTSNDIAYDWFFKCQGIFAVDLPLRGAGSASPNTGFCADLQQYLGAYIRAGERALHGGVTSARRFGTMVAPGDAASLVDAVSHFRRLMTCCDYSAVDGVRLVSSVPGWHRISGQSRTSQTSRTASHAVCAFGHLRLANLVASSLRHCTEAARHPNSLAFVLQGSSLSSVDARCPRAASETLARYWLTSELFRSLCGGDGGGGGVGEESVFAKLAEGSAQVYLVWPTRTQVLTSIVGIDSGMGLIARAQAFLDPEIRQLLTRWNADWCARTSVMPHMKTISCWDTRTDQCLYCYLGSANVTPAAWGITQKQGSLLRCMNWELGVLFTSGYLATPKLYRELRHYADRSNERELNEPRSIILLPLPYTPGACAGARYQERLDQPWSSDAMI</sequence>
<evidence type="ECO:0000256" key="1">
    <source>
        <dbReference type="ARBA" id="ARBA00004123"/>
    </source>
</evidence>
<accession>M1V7U9</accession>
<dbReference type="GO" id="GO:0006281">
    <property type="term" value="P:DNA repair"/>
    <property type="evidence" value="ECO:0007669"/>
    <property type="project" value="UniProtKB-KW"/>
</dbReference>
<feature type="binding site" evidence="10">
    <location>
        <position position="504"/>
    </location>
    <ligand>
        <name>substrate</name>
    </ligand>
</feature>
<comment type="subcellular location">
    <subcellularLocation>
        <location evidence="1">Nucleus</location>
    </subcellularLocation>
</comment>
<dbReference type="Pfam" id="PF06087">
    <property type="entry name" value="Tyr-DNA_phospho"/>
    <property type="match status" value="1"/>
</dbReference>
<keyword evidence="12" id="KW-1185">Reference proteome</keyword>
<evidence type="ECO:0000313" key="11">
    <source>
        <dbReference type="EMBL" id="BAM83400.1"/>
    </source>
</evidence>
<keyword evidence="6" id="KW-0269">Exonuclease</keyword>
<dbReference type="GeneID" id="16998010"/>
<comment type="similarity">
    <text evidence="2">Belongs to the tyrosyl-DNA phosphodiesterase family.</text>
</comment>
<dbReference type="OMA" id="RHRANDM"/>
<dbReference type="EMBL" id="AP006502">
    <property type="protein sequence ID" value="BAM83400.1"/>
    <property type="molecule type" value="Genomic_DNA"/>
</dbReference>
<name>M1V7U9_CYAM1</name>
<dbReference type="OrthoDB" id="47785at2759"/>
<dbReference type="KEGG" id="cme:CYME_CMT469C"/>
<dbReference type="GO" id="GO:0003690">
    <property type="term" value="F:double-stranded DNA binding"/>
    <property type="evidence" value="ECO:0007669"/>
    <property type="project" value="TreeGrafter"/>
</dbReference>
<protein>
    <submittedName>
        <fullName evidence="11">Probable tyrosyl-DNA phosphodiesterase</fullName>
    </submittedName>
</protein>
<dbReference type="PANTHER" id="PTHR12415:SF0">
    <property type="entry name" value="TYROSYL-DNA PHOSPHODIESTERASE 1"/>
    <property type="match status" value="1"/>
</dbReference>
<evidence type="ECO:0000256" key="6">
    <source>
        <dbReference type="ARBA" id="ARBA00022839"/>
    </source>
</evidence>
<evidence type="ECO:0000256" key="9">
    <source>
        <dbReference type="PIRSR" id="PIRSR610347-1"/>
    </source>
</evidence>
<dbReference type="Gramene" id="CMT469CT">
    <property type="protein sequence ID" value="CMT469CT"/>
    <property type="gene ID" value="CMT469C"/>
</dbReference>
<feature type="active site" description="Proton donor/acceptor" evidence="9">
    <location>
        <position position="502"/>
    </location>
</feature>
<evidence type="ECO:0000256" key="7">
    <source>
        <dbReference type="ARBA" id="ARBA00023204"/>
    </source>
</evidence>
<reference evidence="11 12" key="1">
    <citation type="journal article" date="2004" name="Nature">
        <title>Genome sequence of the ultrasmall unicellular red alga Cyanidioschyzon merolae 10D.</title>
        <authorList>
            <person name="Matsuzaki M."/>
            <person name="Misumi O."/>
            <person name="Shin-i T."/>
            <person name="Maruyama S."/>
            <person name="Takahara M."/>
            <person name="Miyagishima S."/>
            <person name="Mori T."/>
            <person name="Nishida K."/>
            <person name="Yagisawa F."/>
            <person name="Nishida K."/>
            <person name="Yoshida Y."/>
            <person name="Nishimura Y."/>
            <person name="Nakao S."/>
            <person name="Kobayashi T."/>
            <person name="Momoyama Y."/>
            <person name="Higashiyama T."/>
            <person name="Minoda A."/>
            <person name="Sano M."/>
            <person name="Nomoto H."/>
            <person name="Oishi K."/>
            <person name="Hayashi H."/>
            <person name="Ohta F."/>
            <person name="Nishizaka S."/>
            <person name="Haga S."/>
            <person name="Miura S."/>
            <person name="Morishita T."/>
            <person name="Kabeya Y."/>
            <person name="Terasawa K."/>
            <person name="Suzuki Y."/>
            <person name="Ishii Y."/>
            <person name="Asakawa S."/>
            <person name="Takano H."/>
            <person name="Ohta N."/>
            <person name="Kuroiwa H."/>
            <person name="Tanaka K."/>
            <person name="Shimizu N."/>
            <person name="Sugano S."/>
            <person name="Sato N."/>
            <person name="Nozaki H."/>
            <person name="Ogasawara N."/>
            <person name="Kohara Y."/>
            <person name="Kuroiwa T."/>
        </authorList>
    </citation>
    <scope>NUCLEOTIDE SEQUENCE [LARGE SCALE GENOMIC DNA]</scope>
    <source>
        <strain evidence="11 12">10D</strain>
    </source>
</reference>
<keyword evidence="3" id="KW-0540">Nuclease</keyword>
<evidence type="ECO:0000256" key="3">
    <source>
        <dbReference type="ARBA" id="ARBA00022722"/>
    </source>
</evidence>
<evidence type="ECO:0000256" key="8">
    <source>
        <dbReference type="ARBA" id="ARBA00023242"/>
    </source>
</evidence>
<feature type="binding site" evidence="10">
    <location>
        <position position="212"/>
    </location>
    <ligand>
        <name>substrate</name>
    </ligand>
</feature>
<dbReference type="HOGENOM" id="CLU_444373_0_0_1"/>
<dbReference type="GO" id="GO:0017005">
    <property type="term" value="F:3'-tyrosyl-DNA phosphodiesterase activity"/>
    <property type="evidence" value="ECO:0007669"/>
    <property type="project" value="TreeGrafter"/>
</dbReference>
<dbReference type="GO" id="GO:0003697">
    <property type="term" value="F:single-stranded DNA binding"/>
    <property type="evidence" value="ECO:0007669"/>
    <property type="project" value="TreeGrafter"/>
</dbReference>
<evidence type="ECO:0000256" key="5">
    <source>
        <dbReference type="ARBA" id="ARBA00022801"/>
    </source>
</evidence>
<evidence type="ECO:0000256" key="2">
    <source>
        <dbReference type="ARBA" id="ARBA00010205"/>
    </source>
</evidence>
<dbReference type="SUPFAM" id="SSF56024">
    <property type="entry name" value="Phospholipase D/nuclease"/>
    <property type="match status" value="2"/>
</dbReference>
<proteinExistence type="inferred from homology"/>